<dbReference type="CDD" id="cd00118">
    <property type="entry name" value="LysM"/>
    <property type="match status" value="2"/>
</dbReference>
<evidence type="ECO:0000259" key="1">
    <source>
        <dbReference type="PROSITE" id="PS51782"/>
    </source>
</evidence>
<dbReference type="Gene3D" id="6.20.240.60">
    <property type="match status" value="1"/>
</dbReference>
<dbReference type="GO" id="GO:0016787">
    <property type="term" value="F:hydrolase activity"/>
    <property type="evidence" value="ECO:0007669"/>
    <property type="project" value="UniProtKB-KW"/>
</dbReference>
<dbReference type="InterPro" id="IPR042047">
    <property type="entry name" value="SleB_dom1"/>
</dbReference>
<feature type="domain" description="LysM" evidence="1">
    <location>
        <begin position="114"/>
        <end position="157"/>
    </location>
</feature>
<dbReference type="PANTHER" id="PTHR33734">
    <property type="entry name" value="LYSM DOMAIN-CONTAINING GPI-ANCHORED PROTEIN 2"/>
    <property type="match status" value="1"/>
</dbReference>
<reference evidence="2 3" key="1">
    <citation type="journal article" date="2014" name="BMC Genomics">
        <title>Comparison of environmental and isolate Sulfobacillus genomes reveals diverse carbon, sulfur, nitrogen, and hydrogen metabolisms.</title>
        <authorList>
            <person name="Justice N.B."/>
            <person name="Norman A."/>
            <person name="Brown C.T."/>
            <person name="Singh A."/>
            <person name="Thomas B.C."/>
            <person name="Banfield J.F."/>
        </authorList>
    </citation>
    <scope>NUCLEOTIDE SEQUENCE [LARGE SCALE GENOMIC DNA]</scope>
    <source>
        <strain evidence="2">AMDSBA4</strain>
    </source>
</reference>
<protein>
    <submittedName>
        <fullName evidence="2">Cell wall hydrolase</fullName>
    </submittedName>
</protein>
<sequence>MWQRQIFIGLGALVIGLTAPPKVQAPSHADLSSKPSHQVVSPLAFVIPKSSRVTGKPVRLLRPIPPQGHLYHIQWGDSLWSIAQKFHTSVLDLEEANQLTSTTIYAGKYLVVPDMYTVKPGDTLKSIAQQFGVPLLLLWHENRLVSDKLAPGQTIIIPYTGTVPQGVYSPAQQTAALPLLTSRSLPQTTTYSASDVLLLAHLVQAEAGNQPFVGQVAVAAVVINRLNAPGFPKTLPGVIEDPGQFSSVSNGTIWQAPGPLAFMAAQAALNGWDPTHGALFYFNPNLPHTGWMNSLPVTTEIGSQVFCR</sequence>
<dbReference type="Gene3D" id="3.10.350.10">
    <property type="entry name" value="LysM domain"/>
    <property type="match status" value="2"/>
</dbReference>
<gene>
    <name evidence="2" type="ORF">C7B46_00735</name>
</gene>
<dbReference type="PROSITE" id="PS51782">
    <property type="entry name" value="LYSM"/>
    <property type="match status" value="2"/>
</dbReference>
<dbReference type="Pfam" id="PF01476">
    <property type="entry name" value="LysM"/>
    <property type="match status" value="2"/>
</dbReference>
<dbReference type="SMART" id="SM00257">
    <property type="entry name" value="LysM"/>
    <property type="match status" value="2"/>
</dbReference>
<accession>A0A2T2XM71</accession>
<proteinExistence type="predicted"/>
<keyword evidence="2" id="KW-0378">Hydrolase</keyword>
<evidence type="ECO:0000313" key="2">
    <source>
        <dbReference type="EMBL" id="PSR35583.1"/>
    </source>
</evidence>
<dbReference type="SUPFAM" id="SSF54106">
    <property type="entry name" value="LysM domain"/>
    <property type="match status" value="2"/>
</dbReference>
<dbReference type="Pfam" id="PF07486">
    <property type="entry name" value="Hydrolase_2"/>
    <property type="match status" value="1"/>
</dbReference>
<dbReference type="AlphaFoldDB" id="A0A2T2XM71"/>
<dbReference type="PANTHER" id="PTHR33734:SF22">
    <property type="entry name" value="MEMBRANE-BOUND LYTIC MUREIN TRANSGLYCOSYLASE D"/>
    <property type="match status" value="1"/>
</dbReference>
<dbReference type="InterPro" id="IPR036779">
    <property type="entry name" value="LysM_dom_sf"/>
</dbReference>
<organism evidence="2 3">
    <name type="scientific">Sulfobacillus benefaciens</name>
    <dbReference type="NCBI Taxonomy" id="453960"/>
    <lineage>
        <taxon>Bacteria</taxon>
        <taxon>Bacillati</taxon>
        <taxon>Bacillota</taxon>
        <taxon>Clostridia</taxon>
        <taxon>Eubacteriales</taxon>
        <taxon>Clostridiales Family XVII. Incertae Sedis</taxon>
        <taxon>Sulfobacillus</taxon>
    </lineage>
</organism>
<dbReference type="Proteomes" id="UP000242972">
    <property type="component" value="Unassembled WGS sequence"/>
</dbReference>
<dbReference type="InterPro" id="IPR018392">
    <property type="entry name" value="LysM"/>
</dbReference>
<evidence type="ECO:0000313" key="3">
    <source>
        <dbReference type="Proteomes" id="UP000242972"/>
    </source>
</evidence>
<dbReference type="EMBL" id="PXYW01000001">
    <property type="protein sequence ID" value="PSR35583.1"/>
    <property type="molecule type" value="Genomic_DNA"/>
</dbReference>
<dbReference type="Gene3D" id="1.10.10.2520">
    <property type="entry name" value="Cell wall hydrolase SleB, domain 1"/>
    <property type="match status" value="1"/>
</dbReference>
<comment type="caution">
    <text evidence="2">The sequence shown here is derived from an EMBL/GenBank/DDBJ whole genome shotgun (WGS) entry which is preliminary data.</text>
</comment>
<feature type="domain" description="LysM" evidence="1">
    <location>
        <begin position="69"/>
        <end position="112"/>
    </location>
</feature>
<dbReference type="InterPro" id="IPR011105">
    <property type="entry name" value="Cell_wall_hydrolase_SleB"/>
</dbReference>
<name>A0A2T2XM71_9FIRM</name>